<keyword evidence="10" id="KW-0472">Membrane</keyword>
<dbReference type="STRING" id="1071378.G0W7G9"/>
<evidence type="ECO:0000256" key="8">
    <source>
        <dbReference type="ARBA" id="ARBA00022833"/>
    </source>
</evidence>
<dbReference type="GO" id="GO:0005886">
    <property type="term" value="C:plasma membrane"/>
    <property type="evidence" value="ECO:0007669"/>
    <property type="project" value="UniProtKB-SubCell"/>
</dbReference>
<keyword evidence="7 16" id="KW-0863">Zinc-finger</keyword>
<dbReference type="PROSITE" id="PS00028">
    <property type="entry name" value="ZINC_FINGER_C2H2_1"/>
    <property type="match status" value="1"/>
</dbReference>
<dbReference type="GO" id="GO:0005737">
    <property type="term" value="C:cytoplasm"/>
    <property type="evidence" value="ECO:0007669"/>
    <property type="project" value="EnsemblFungi"/>
</dbReference>
<evidence type="ECO:0000256" key="17">
    <source>
        <dbReference type="SAM" id="MobiDB-lite"/>
    </source>
</evidence>
<feature type="compositionally biased region" description="Low complexity" evidence="17">
    <location>
        <begin position="488"/>
        <end position="507"/>
    </location>
</feature>
<keyword evidence="11" id="KW-0865">Zymogen</keyword>
<keyword evidence="9" id="KW-0238">DNA-binding</keyword>
<dbReference type="SUPFAM" id="SSF57667">
    <property type="entry name" value="beta-beta-alpha zinc fingers"/>
    <property type="match status" value="1"/>
</dbReference>
<feature type="region of interest" description="Disordered" evidence="17">
    <location>
        <begin position="486"/>
        <end position="513"/>
    </location>
</feature>
<dbReference type="PANTHER" id="PTHR24396">
    <property type="entry name" value="ZINC FINGER PROTEIN"/>
    <property type="match status" value="1"/>
</dbReference>
<evidence type="ECO:0000256" key="14">
    <source>
        <dbReference type="ARBA" id="ARBA00057128"/>
    </source>
</evidence>
<keyword evidence="5" id="KW-0479">Metal-binding</keyword>
<evidence type="ECO:0000256" key="3">
    <source>
        <dbReference type="ARBA" id="ARBA00022475"/>
    </source>
</evidence>
<feature type="compositionally biased region" description="Low complexity" evidence="17">
    <location>
        <begin position="108"/>
        <end position="117"/>
    </location>
</feature>
<feature type="region of interest" description="Disordered" evidence="17">
    <location>
        <begin position="60"/>
        <end position="119"/>
    </location>
</feature>
<evidence type="ECO:0000256" key="10">
    <source>
        <dbReference type="ARBA" id="ARBA00023136"/>
    </source>
</evidence>
<organism evidence="19 20">
    <name type="scientific">Naumovozyma dairenensis (strain ATCC 10597 / BCRC 20456 / CBS 421 / NBRC 0211 / NRRL Y-12639)</name>
    <name type="common">Saccharomyces dairenensis</name>
    <dbReference type="NCBI Taxonomy" id="1071378"/>
    <lineage>
        <taxon>Eukaryota</taxon>
        <taxon>Fungi</taxon>
        <taxon>Dikarya</taxon>
        <taxon>Ascomycota</taxon>
        <taxon>Saccharomycotina</taxon>
        <taxon>Saccharomycetes</taxon>
        <taxon>Saccharomycetales</taxon>
        <taxon>Saccharomycetaceae</taxon>
        <taxon>Naumovozyma</taxon>
    </lineage>
</organism>
<dbReference type="eggNOG" id="ENOG502S1NP">
    <property type="taxonomic scope" value="Eukaryota"/>
</dbReference>
<gene>
    <name evidence="19" type="primary">NDAI0C00690</name>
    <name evidence="19" type="ordered locus">NDAI_0C00690</name>
</gene>
<proteinExistence type="predicted"/>
<dbReference type="InterPro" id="IPR013087">
    <property type="entry name" value="Znf_C2H2_type"/>
</dbReference>
<dbReference type="GO" id="GO:0008270">
    <property type="term" value="F:zinc ion binding"/>
    <property type="evidence" value="ECO:0007669"/>
    <property type="project" value="UniProtKB-KW"/>
</dbReference>
<evidence type="ECO:0000313" key="19">
    <source>
        <dbReference type="EMBL" id="CCD23730.1"/>
    </source>
</evidence>
<evidence type="ECO:0000256" key="4">
    <source>
        <dbReference type="ARBA" id="ARBA00022694"/>
    </source>
</evidence>
<dbReference type="Gene3D" id="3.30.160.60">
    <property type="entry name" value="Classic Zinc Finger"/>
    <property type="match status" value="1"/>
</dbReference>
<dbReference type="EMBL" id="HE580269">
    <property type="protein sequence ID" value="CCD23730.1"/>
    <property type="molecule type" value="Genomic_DNA"/>
</dbReference>
<feature type="compositionally biased region" description="Low complexity" evidence="17">
    <location>
        <begin position="201"/>
        <end position="210"/>
    </location>
</feature>
<evidence type="ECO:0000256" key="9">
    <source>
        <dbReference type="ARBA" id="ARBA00023125"/>
    </source>
</evidence>
<dbReference type="OMA" id="LKMIKTS"/>
<keyword evidence="4" id="KW-0819">tRNA processing</keyword>
<name>G0W7G9_NAUDC</name>
<dbReference type="GO" id="GO:0000978">
    <property type="term" value="F:RNA polymerase II cis-regulatory region sequence-specific DNA binding"/>
    <property type="evidence" value="ECO:0007669"/>
    <property type="project" value="EnsemblFungi"/>
</dbReference>
<dbReference type="GO" id="GO:0008033">
    <property type="term" value="P:tRNA processing"/>
    <property type="evidence" value="ECO:0007669"/>
    <property type="project" value="UniProtKB-KW"/>
</dbReference>
<evidence type="ECO:0000256" key="7">
    <source>
        <dbReference type="ARBA" id="ARBA00022771"/>
    </source>
</evidence>
<dbReference type="HOGENOM" id="CLU_025391_0_0_1"/>
<comment type="subcellular location">
    <subcellularLocation>
        <location evidence="2">Cell membrane</location>
        <topology evidence="2">Peripheral membrane protein</topology>
        <orientation evidence="2">Cytoplasmic side</orientation>
    </subcellularLocation>
    <subcellularLocation>
        <location evidence="1">Nucleus</location>
    </subcellularLocation>
</comment>
<dbReference type="OrthoDB" id="9439903at2759"/>
<dbReference type="RefSeq" id="XP_003668973.1">
    <property type="nucleotide sequence ID" value="XM_003668925.1"/>
</dbReference>
<feature type="domain" description="C2H2-type" evidence="18">
    <location>
        <begin position="273"/>
        <end position="300"/>
    </location>
</feature>
<dbReference type="AlphaFoldDB" id="G0W7G9"/>
<evidence type="ECO:0000256" key="2">
    <source>
        <dbReference type="ARBA" id="ARBA00004413"/>
    </source>
</evidence>
<dbReference type="GeneID" id="11496522"/>
<accession>G0W7G9</accession>
<keyword evidence="3" id="KW-1003">Cell membrane</keyword>
<feature type="compositionally biased region" description="Basic and acidic residues" evidence="17">
    <location>
        <begin position="78"/>
        <end position="88"/>
    </location>
</feature>
<feature type="compositionally biased region" description="Polar residues" evidence="17">
    <location>
        <begin position="235"/>
        <end position="262"/>
    </location>
</feature>
<dbReference type="PANTHER" id="PTHR24396:SF19">
    <property type="entry name" value="FI01119P"/>
    <property type="match status" value="1"/>
</dbReference>
<dbReference type="SMART" id="SM00355">
    <property type="entry name" value="ZnF_C2H2"/>
    <property type="match status" value="2"/>
</dbReference>
<evidence type="ECO:0000256" key="13">
    <source>
        <dbReference type="ARBA" id="ARBA00038616"/>
    </source>
</evidence>
<evidence type="ECO:0000256" key="12">
    <source>
        <dbReference type="ARBA" id="ARBA00023242"/>
    </source>
</evidence>
<evidence type="ECO:0000256" key="16">
    <source>
        <dbReference type="PROSITE-ProRule" id="PRU00042"/>
    </source>
</evidence>
<keyword evidence="6" id="KW-0677">Repeat</keyword>
<evidence type="ECO:0000256" key="15">
    <source>
        <dbReference type="ARBA" id="ARBA00073838"/>
    </source>
</evidence>
<evidence type="ECO:0000256" key="5">
    <source>
        <dbReference type="ARBA" id="ARBA00022723"/>
    </source>
</evidence>
<keyword evidence="12" id="KW-0539">Nucleus</keyword>
<feature type="region of interest" description="Disordered" evidence="17">
    <location>
        <begin position="178"/>
        <end position="265"/>
    </location>
</feature>
<evidence type="ECO:0000256" key="1">
    <source>
        <dbReference type="ARBA" id="ARBA00004123"/>
    </source>
</evidence>
<dbReference type="GO" id="GO:0005634">
    <property type="term" value="C:nucleus"/>
    <property type="evidence" value="ECO:0007669"/>
    <property type="project" value="UniProtKB-SubCell"/>
</dbReference>
<dbReference type="Proteomes" id="UP000000689">
    <property type="component" value="Chromosome 3"/>
</dbReference>
<keyword evidence="8" id="KW-0862">Zinc</keyword>
<comment type="function">
    <text evidence="14">Transcription factor involved in the regulation of gene expression in response to extracellular amino acid levels. Synthesized as latent cytoplasmic precursor, which, upon a signal initiated by the plasma membrane SPS (SSY1-PTR3-SSY5) amino acid sensor system, becomes proteolytically activated and relocates to the nucleus, where it induces the expression of SPS-sensor-regulated genes, including the amino-acid permeases AGP1, BAP2, BAP3 and GNP1. Binding to promoters is facilitated by DAL81. Involved in the repression of genes subject to nitrogen catabolite repression and genes involved in stress response. Negatively regulated by inner nuclear membrane proteins ASI1, ASI2 and ASI3, which prevent unprocessed precursor forms that escape cytoplasmic anchoring from inducing SPS-sensor-regulated genes. May be involved in pre-tRNA splicing.</text>
</comment>
<evidence type="ECO:0000259" key="18">
    <source>
        <dbReference type="PROSITE" id="PS50157"/>
    </source>
</evidence>
<dbReference type="KEGG" id="ndi:NDAI_0C00690"/>
<evidence type="ECO:0000256" key="11">
    <source>
        <dbReference type="ARBA" id="ARBA00023145"/>
    </source>
</evidence>
<keyword evidence="20" id="KW-1185">Reference proteome</keyword>
<sequence>MPSVALLNPLKNEKISSSTSKGSKLWNLFKQIIDTVITPSYRDDSNTSIKNTPKVLEKDTISKVSIPEHNIRNVTQGKSEELEERQYSKTDNTSTNRDSDNNDDDDNNSNNSNNSNDENLIYSLFPKKIIIDKNLDSETSINPCSLDMTKTTSSMTMTLTPQGNITCDLSTTNFNDLDFNREPSTFNINNKQTQVPPRPPQQQQQHVVQPISPESNDSPANNKKNKTAAAATLVHSPSSSSDKNINNSTENGHLSTSTSSSPLVEDTEEEGTFVCHYCDAKFRIRGYLTRHIKKHAIEKAYHCPFFNNDALPELRCHNSGGFSRRDTYKTHLKARHFIYPKGVKPQDRNKSSGHCSQCGEFFNSTDIWISKHLESGNCKALPKDYLKIIKPERKKTGKLKMIKTSTGHSRFISTAQSVVEPKVFLNKDALEAMAIVAHDTNRNDVLLNYGNNKLMMNTEDFQGEAKLKRKTNRTAKKIQQNKSLPNHTNIISSHSTNQNNNNNVNTHTHTKNGGYNPLFFNGTSQQDINLLETIPSSSSSLSSAESFRLNHYNLTSSQSPVLENHLLSSSDSHQTNTYDDDDTISVVPLDMEQSPYISITGTNTNNITQHPNVDKNVQKLQFNPVIINDRHIKETQQYLNFYNYSSGSNL</sequence>
<dbReference type="FunFam" id="3.30.160.60:FF:002194">
    <property type="entry name" value="STP1p Transcription factor"/>
    <property type="match status" value="1"/>
</dbReference>
<dbReference type="GO" id="GO:0001228">
    <property type="term" value="F:DNA-binding transcription activator activity, RNA polymerase II-specific"/>
    <property type="evidence" value="ECO:0007669"/>
    <property type="project" value="EnsemblFungi"/>
</dbReference>
<dbReference type="InterPro" id="IPR051643">
    <property type="entry name" value="Transcr_Reg_ZincFinger"/>
</dbReference>
<comment type="subunit">
    <text evidence="13">Interacts (via Region II) with SSY5; protease component of the SPS-sensor.</text>
</comment>
<feature type="compositionally biased region" description="Polar residues" evidence="17">
    <location>
        <begin position="182"/>
        <end position="191"/>
    </location>
</feature>
<protein>
    <recommendedName>
        <fullName evidence="15">Transcription factor STP1</fullName>
    </recommendedName>
</protein>
<evidence type="ECO:0000313" key="20">
    <source>
        <dbReference type="Proteomes" id="UP000000689"/>
    </source>
</evidence>
<dbReference type="InterPro" id="IPR036236">
    <property type="entry name" value="Znf_C2H2_sf"/>
</dbReference>
<evidence type="ECO:0000256" key="6">
    <source>
        <dbReference type="ARBA" id="ARBA00022737"/>
    </source>
</evidence>
<dbReference type="PROSITE" id="PS50157">
    <property type="entry name" value="ZINC_FINGER_C2H2_2"/>
    <property type="match status" value="1"/>
</dbReference>
<reference evidence="19 20" key="1">
    <citation type="journal article" date="2011" name="Proc. Natl. Acad. Sci. U.S.A.">
        <title>Evolutionary erosion of yeast sex chromosomes by mating-type switching accidents.</title>
        <authorList>
            <person name="Gordon J.L."/>
            <person name="Armisen D."/>
            <person name="Proux-Wera E."/>
            <person name="Oheigeartaigh S.S."/>
            <person name="Byrne K.P."/>
            <person name="Wolfe K.H."/>
        </authorList>
    </citation>
    <scope>NUCLEOTIDE SEQUENCE [LARGE SCALE GENOMIC DNA]</scope>
    <source>
        <strain evidence="20">ATCC 10597 / BCRC 20456 / CBS 421 / NBRC 0211 / NRRL Y-12639</strain>
    </source>
</reference>